<sequence>MTSKEPRTDPQWVTPSSNQDVPPDYETIGTIFGYALVVLSWILIIITFPFSMCVCLKVIKEYERVVIFRIGRLVFGGARGPGMIFVIPCIDTYRKIDLRVVSYAVPPQEILSKDSVTVSVDAVVYFRTSDPIASVNNVDDAIYSTKLLAQTTLRNALEREAIAQLCETILDEGTEHWGVKVERVEVKDIRLPQQLTRAMAAEAEAAREARAKVVAAEGEQK</sequence>
<dbReference type="AlphaFoldDB" id="A0A0N4VNU9"/>
<evidence type="ECO:0000256" key="4">
    <source>
        <dbReference type="SAM" id="Phobius"/>
    </source>
</evidence>
<dbReference type="Gene3D" id="6.10.250.2090">
    <property type="match status" value="1"/>
</dbReference>
<dbReference type="OrthoDB" id="2105077at2759"/>
<name>A0A0N4VNU9_ENTVE</name>
<keyword evidence="4" id="KW-0812">Transmembrane</keyword>
<keyword evidence="3 4" id="KW-0472">Membrane</keyword>
<dbReference type="InterPro" id="IPR036013">
    <property type="entry name" value="Band_7/SPFH_dom_sf"/>
</dbReference>
<dbReference type="GO" id="GO:0009898">
    <property type="term" value="C:cytoplasmic side of plasma membrane"/>
    <property type="evidence" value="ECO:0007669"/>
    <property type="project" value="UniProtKB-ARBA"/>
</dbReference>
<evidence type="ECO:0000313" key="6">
    <source>
        <dbReference type="EMBL" id="VDD97094.1"/>
    </source>
</evidence>
<dbReference type="PRINTS" id="PR00721">
    <property type="entry name" value="STOMATIN"/>
</dbReference>
<dbReference type="Pfam" id="PF01145">
    <property type="entry name" value="Band_7"/>
    <property type="match status" value="1"/>
</dbReference>
<dbReference type="InterPro" id="IPR043202">
    <property type="entry name" value="Band-7_stomatin-like"/>
</dbReference>
<dbReference type="InterPro" id="IPR001972">
    <property type="entry name" value="Stomatin_HflK_fam"/>
</dbReference>
<dbReference type="InterPro" id="IPR001107">
    <property type="entry name" value="Band_7"/>
</dbReference>
<protein>
    <submittedName>
        <fullName evidence="8">PHB domain-containing protein</fullName>
    </submittedName>
</protein>
<dbReference type="SMART" id="SM00244">
    <property type="entry name" value="PHB"/>
    <property type="match status" value="1"/>
</dbReference>
<dbReference type="SUPFAM" id="SSF117892">
    <property type="entry name" value="Band 7/SPFH domain"/>
    <property type="match status" value="1"/>
</dbReference>
<comment type="similarity">
    <text evidence="2">Belongs to the band 7/mec-2 family.</text>
</comment>
<evidence type="ECO:0000259" key="5">
    <source>
        <dbReference type="SMART" id="SM00244"/>
    </source>
</evidence>
<feature type="transmembrane region" description="Helical" evidence="4">
    <location>
        <begin position="31"/>
        <end position="59"/>
    </location>
</feature>
<dbReference type="InterPro" id="IPR018080">
    <property type="entry name" value="Band_7/stomatin-like_CS"/>
</dbReference>
<evidence type="ECO:0000313" key="7">
    <source>
        <dbReference type="Proteomes" id="UP000274131"/>
    </source>
</evidence>
<dbReference type="Proteomes" id="UP000274131">
    <property type="component" value="Unassembled WGS sequence"/>
</dbReference>
<keyword evidence="4" id="KW-1133">Transmembrane helix</keyword>
<reference evidence="6 7" key="2">
    <citation type="submission" date="2018-10" db="EMBL/GenBank/DDBJ databases">
        <authorList>
            <consortium name="Pathogen Informatics"/>
        </authorList>
    </citation>
    <scope>NUCLEOTIDE SEQUENCE [LARGE SCALE GENOMIC DNA]</scope>
</reference>
<dbReference type="Gene3D" id="3.30.479.30">
    <property type="entry name" value="Band 7 domain"/>
    <property type="match status" value="1"/>
</dbReference>
<dbReference type="WBParaSite" id="EVEC_0001267201-mRNA-1">
    <property type="protein sequence ID" value="EVEC_0001267201-mRNA-1"/>
    <property type="gene ID" value="EVEC_0001267201"/>
</dbReference>
<evidence type="ECO:0000313" key="8">
    <source>
        <dbReference type="WBParaSite" id="EVEC_0001267201-mRNA-1"/>
    </source>
</evidence>
<comment type="subcellular location">
    <subcellularLocation>
        <location evidence="1">Membrane</location>
    </subcellularLocation>
</comment>
<dbReference type="PANTHER" id="PTHR10264:SF72">
    <property type="entry name" value="PROTEIN UNC-1"/>
    <property type="match status" value="1"/>
</dbReference>
<evidence type="ECO:0000256" key="1">
    <source>
        <dbReference type="ARBA" id="ARBA00004370"/>
    </source>
</evidence>
<organism evidence="8">
    <name type="scientific">Enterobius vermicularis</name>
    <name type="common">Human pinworm</name>
    <dbReference type="NCBI Taxonomy" id="51028"/>
    <lineage>
        <taxon>Eukaryota</taxon>
        <taxon>Metazoa</taxon>
        <taxon>Ecdysozoa</taxon>
        <taxon>Nematoda</taxon>
        <taxon>Chromadorea</taxon>
        <taxon>Rhabditida</taxon>
        <taxon>Spirurina</taxon>
        <taxon>Oxyuridomorpha</taxon>
        <taxon>Oxyuroidea</taxon>
        <taxon>Oxyuridae</taxon>
        <taxon>Enterobius</taxon>
    </lineage>
</organism>
<dbReference type="PANTHER" id="PTHR10264">
    <property type="entry name" value="BAND 7 PROTEIN-RELATED"/>
    <property type="match status" value="1"/>
</dbReference>
<gene>
    <name evidence="6" type="ORF">EVEC_LOCUS11845</name>
</gene>
<keyword evidence="7" id="KW-1185">Reference proteome</keyword>
<reference evidence="8" key="1">
    <citation type="submission" date="2017-02" db="UniProtKB">
        <authorList>
            <consortium name="WormBaseParasite"/>
        </authorList>
    </citation>
    <scope>IDENTIFICATION</scope>
</reference>
<accession>A0A0N4VNU9</accession>
<dbReference type="FunFam" id="3.30.479.30:FF:000004">
    <property type="entry name" value="Putative membrane protease family, stomatin"/>
    <property type="match status" value="1"/>
</dbReference>
<feature type="domain" description="Band 7" evidence="5">
    <location>
        <begin position="54"/>
        <end position="203"/>
    </location>
</feature>
<evidence type="ECO:0000256" key="3">
    <source>
        <dbReference type="ARBA" id="ARBA00023136"/>
    </source>
</evidence>
<proteinExistence type="inferred from homology"/>
<dbReference type="PROSITE" id="PS01270">
    <property type="entry name" value="BAND_7"/>
    <property type="match status" value="1"/>
</dbReference>
<dbReference type="STRING" id="51028.A0A0N4VNU9"/>
<evidence type="ECO:0000256" key="2">
    <source>
        <dbReference type="ARBA" id="ARBA00008164"/>
    </source>
</evidence>
<dbReference type="EMBL" id="UXUI01012812">
    <property type="protein sequence ID" value="VDD97094.1"/>
    <property type="molecule type" value="Genomic_DNA"/>
</dbReference>